<protein>
    <submittedName>
        <fullName evidence="4">Maleylacetoacetate isomerase</fullName>
        <ecNumber evidence="4">5.2.1.2</ecNumber>
    </submittedName>
</protein>
<organism evidence="4 5">
    <name type="scientific">Ferrimonas aestuarii</name>
    <dbReference type="NCBI Taxonomy" id="2569539"/>
    <lineage>
        <taxon>Bacteria</taxon>
        <taxon>Pseudomonadati</taxon>
        <taxon>Pseudomonadota</taxon>
        <taxon>Gammaproteobacteria</taxon>
        <taxon>Alteromonadales</taxon>
        <taxon>Ferrimonadaceae</taxon>
        <taxon>Ferrimonas</taxon>
    </lineage>
</organism>
<dbReference type="SFLD" id="SFLDG00358">
    <property type="entry name" value="Main_(cytGST)"/>
    <property type="match status" value="1"/>
</dbReference>
<dbReference type="GO" id="GO:0006749">
    <property type="term" value="P:glutathione metabolic process"/>
    <property type="evidence" value="ECO:0007669"/>
    <property type="project" value="TreeGrafter"/>
</dbReference>
<dbReference type="Proteomes" id="UP000305675">
    <property type="component" value="Unassembled WGS sequence"/>
</dbReference>
<reference evidence="4 5" key="1">
    <citation type="submission" date="2019-04" db="EMBL/GenBank/DDBJ databases">
        <authorList>
            <person name="Hwang J.C."/>
        </authorList>
    </citation>
    <scope>NUCLEOTIDE SEQUENCE [LARGE SCALE GENOMIC DNA]</scope>
    <source>
        <strain evidence="4 5">IMCC35002</strain>
    </source>
</reference>
<dbReference type="Pfam" id="PF13417">
    <property type="entry name" value="GST_N_3"/>
    <property type="match status" value="1"/>
</dbReference>
<dbReference type="EC" id="5.2.1.2" evidence="4"/>
<dbReference type="PANTHER" id="PTHR42673">
    <property type="entry name" value="MALEYLACETOACETATE ISOMERASE"/>
    <property type="match status" value="1"/>
</dbReference>
<keyword evidence="4" id="KW-0413">Isomerase</keyword>
<dbReference type="EMBL" id="SWCJ01000020">
    <property type="protein sequence ID" value="TKB50866.1"/>
    <property type="molecule type" value="Genomic_DNA"/>
</dbReference>
<dbReference type="InterPro" id="IPR034330">
    <property type="entry name" value="GST_Zeta_C"/>
</dbReference>
<dbReference type="InterPro" id="IPR005955">
    <property type="entry name" value="GST_Zeta"/>
</dbReference>
<dbReference type="Gene3D" id="1.20.1050.10">
    <property type="match status" value="1"/>
</dbReference>
<feature type="domain" description="GST N-terminal" evidence="2">
    <location>
        <begin position="1"/>
        <end position="83"/>
    </location>
</feature>
<dbReference type="FunFam" id="1.20.1050.10:FF:000017">
    <property type="entry name" value="Maleylacetoacetate isomerase"/>
    <property type="match status" value="1"/>
</dbReference>
<dbReference type="InterPro" id="IPR004045">
    <property type="entry name" value="Glutathione_S-Trfase_N"/>
</dbReference>
<dbReference type="GO" id="GO:0016034">
    <property type="term" value="F:maleylacetoacetate isomerase activity"/>
    <property type="evidence" value="ECO:0007669"/>
    <property type="project" value="UniProtKB-EC"/>
</dbReference>
<sequence>MLKLYGYWRSSAAYRVRIACALKQLDYENVSVHLVKDGGQQHLPSYGMLNPNHLVPTLQDGDLLLNQSMAIIEYLDEAYPEPALLPAEPTQRAKVRAMAQNLAVDCHPLNNLRVLKYLSSELNLDDEAKNRWYHHWVKTAFKGFELQLEGTSGLFCVGDQVTMADVCLVPQVYNAERFGVPMQDYPLINGIVRRCRQLTAFAEAAPENQPDAVIS</sequence>
<gene>
    <name evidence="4" type="primary">maiA</name>
    <name evidence="4" type="ORF">FCL42_18765</name>
</gene>
<evidence type="ECO:0000256" key="1">
    <source>
        <dbReference type="ARBA" id="ARBA00010007"/>
    </source>
</evidence>
<comment type="caution">
    <text evidence="4">The sequence shown here is derived from an EMBL/GenBank/DDBJ whole genome shotgun (WGS) entry which is preliminary data.</text>
</comment>
<evidence type="ECO:0000313" key="4">
    <source>
        <dbReference type="EMBL" id="TKB50866.1"/>
    </source>
</evidence>
<dbReference type="InterPro" id="IPR010987">
    <property type="entry name" value="Glutathione-S-Trfase_C-like"/>
</dbReference>
<dbReference type="GO" id="GO:0004364">
    <property type="term" value="F:glutathione transferase activity"/>
    <property type="evidence" value="ECO:0007669"/>
    <property type="project" value="TreeGrafter"/>
</dbReference>
<dbReference type="SUPFAM" id="SSF47616">
    <property type="entry name" value="GST C-terminal domain-like"/>
    <property type="match status" value="1"/>
</dbReference>
<keyword evidence="5" id="KW-1185">Reference proteome</keyword>
<dbReference type="PROSITE" id="PS50405">
    <property type="entry name" value="GST_CTER"/>
    <property type="match status" value="1"/>
</dbReference>
<dbReference type="PROSITE" id="PS50404">
    <property type="entry name" value="GST_NTER"/>
    <property type="match status" value="1"/>
</dbReference>
<dbReference type="SFLD" id="SFLDS00019">
    <property type="entry name" value="Glutathione_Transferase_(cytos"/>
    <property type="match status" value="1"/>
</dbReference>
<dbReference type="InterPro" id="IPR040079">
    <property type="entry name" value="Glutathione_S-Trfase"/>
</dbReference>
<feature type="domain" description="GST C-terminal" evidence="3">
    <location>
        <begin position="88"/>
        <end position="214"/>
    </location>
</feature>
<name>A0A4U1BLB0_9GAMM</name>
<dbReference type="Gene3D" id="3.40.30.10">
    <property type="entry name" value="Glutaredoxin"/>
    <property type="match status" value="1"/>
</dbReference>
<proteinExistence type="inferred from homology"/>
<dbReference type="InterPro" id="IPR036282">
    <property type="entry name" value="Glutathione-S-Trfase_C_sf"/>
</dbReference>
<dbReference type="SUPFAM" id="SSF52833">
    <property type="entry name" value="Thioredoxin-like"/>
    <property type="match status" value="1"/>
</dbReference>
<accession>A0A4U1BLB0</accession>
<dbReference type="AlphaFoldDB" id="A0A4U1BLB0"/>
<dbReference type="InterPro" id="IPR034333">
    <property type="entry name" value="GST_Zeta_N"/>
</dbReference>
<dbReference type="OrthoDB" id="509852at2"/>
<dbReference type="NCBIfam" id="TIGR01262">
    <property type="entry name" value="maiA"/>
    <property type="match status" value="1"/>
</dbReference>
<evidence type="ECO:0000313" key="5">
    <source>
        <dbReference type="Proteomes" id="UP000305675"/>
    </source>
</evidence>
<dbReference type="CDD" id="cd03191">
    <property type="entry name" value="GST_C_Zeta"/>
    <property type="match status" value="1"/>
</dbReference>
<dbReference type="PANTHER" id="PTHR42673:SF21">
    <property type="entry name" value="GLUTATHIONE S-TRANSFERASE YFCF"/>
    <property type="match status" value="1"/>
</dbReference>
<evidence type="ECO:0000259" key="2">
    <source>
        <dbReference type="PROSITE" id="PS50404"/>
    </source>
</evidence>
<dbReference type="GO" id="GO:0005737">
    <property type="term" value="C:cytoplasm"/>
    <property type="evidence" value="ECO:0007669"/>
    <property type="project" value="InterPro"/>
</dbReference>
<dbReference type="InterPro" id="IPR036249">
    <property type="entry name" value="Thioredoxin-like_sf"/>
</dbReference>
<comment type="similarity">
    <text evidence="1">Belongs to the GST superfamily. Zeta family.</text>
</comment>
<evidence type="ECO:0000259" key="3">
    <source>
        <dbReference type="PROSITE" id="PS50405"/>
    </source>
</evidence>
<dbReference type="GO" id="GO:0006559">
    <property type="term" value="P:L-phenylalanine catabolic process"/>
    <property type="evidence" value="ECO:0007669"/>
    <property type="project" value="TreeGrafter"/>
</dbReference>
<dbReference type="CDD" id="cd03042">
    <property type="entry name" value="GST_N_Zeta"/>
    <property type="match status" value="1"/>
</dbReference>
<dbReference type="RefSeq" id="WP_136864972.1">
    <property type="nucleotide sequence ID" value="NZ_SWCJ01000020.1"/>
</dbReference>